<evidence type="ECO:0000256" key="4">
    <source>
        <dbReference type="ARBA" id="ARBA00022989"/>
    </source>
</evidence>
<keyword evidence="3 6" id="KW-0812">Transmembrane</keyword>
<feature type="transmembrane region" description="Helical" evidence="6">
    <location>
        <begin position="90"/>
        <end position="109"/>
    </location>
</feature>
<comment type="caution">
    <text evidence="7">The sequence shown here is derived from an EMBL/GenBank/DDBJ whole genome shotgun (WGS) entry which is preliminary data.</text>
</comment>
<keyword evidence="4 6" id="KW-1133">Transmembrane helix</keyword>
<evidence type="ECO:0000256" key="1">
    <source>
        <dbReference type="ARBA" id="ARBA00004651"/>
    </source>
</evidence>
<reference evidence="7 8" key="1">
    <citation type="submission" date="2020-08" db="EMBL/GenBank/DDBJ databases">
        <title>A Genomic Blueprint of the Chicken Gut Microbiome.</title>
        <authorList>
            <person name="Gilroy R."/>
            <person name="Ravi A."/>
            <person name="Getino M."/>
            <person name="Pursley I."/>
            <person name="Horton D.L."/>
            <person name="Alikhan N.-F."/>
            <person name="Baker D."/>
            <person name="Gharbi K."/>
            <person name="Hall N."/>
            <person name="Watson M."/>
            <person name="Adriaenssens E.M."/>
            <person name="Foster-Nyarko E."/>
            <person name="Jarju S."/>
            <person name="Secka A."/>
            <person name="Antonio M."/>
            <person name="Oren A."/>
            <person name="Chaudhuri R."/>
            <person name="La Ragione R.M."/>
            <person name="Hildebrand F."/>
            <person name="Pallen M.J."/>
        </authorList>
    </citation>
    <scope>NUCLEOTIDE SEQUENCE [LARGE SCALE GENOMIC DNA]</scope>
    <source>
        <strain evidence="7 8">Sa3CUN1</strain>
    </source>
</reference>
<evidence type="ECO:0000256" key="2">
    <source>
        <dbReference type="ARBA" id="ARBA00022475"/>
    </source>
</evidence>
<dbReference type="InterPro" id="IPR050833">
    <property type="entry name" value="Poly_Biosynth_Transport"/>
</dbReference>
<feature type="transmembrane region" description="Helical" evidence="6">
    <location>
        <begin position="12"/>
        <end position="32"/>
    </location>
</feature>
<accession>A0ABR8Q7Q4</accession>
<feature type="transmembrane region" description="Helical" evidence="6">
    <location>
        <begin position="304"/>
        <end position="327"/>
    </location>
</feature>
<evidence type="ECO:0000256" key="6">
    <source>
        <dbReference type="SAM" id="Phobius"/>
    </source>
</evidence>
<feature type="transmembrane region" description="Helical" evidence="6">
    <location>
        <begin position="339"/>
        <end position="356"/>
    </location>
</feature>
<feature type="transmembrane region" description="Helical" evidence="6">
    <location>
        <begin position="237"/>
        <end position="261"/>
    </location>
</feature>
<evidence type="ECO:0000313" key="8">
    <source>
        <dbReference type="Proteomes" id="UP000640335"/>
    </source>
</evidence>
<dbReference type="RefSeq" id="WP_191751201.1">
    <property type="nucleotide sequence ID" value="NZ_JACSQZ010000084.1"/>
</dbReference>
<feature type="transmembrane region" description="Helical" evidence="6">
    <location>
        <begin position="121"/>
        <end position="141"/>
    </location>
</feature>
<dbReference type="PANTHER" id="PTHR30250">
    <property type="entry name" value="PST FAMILY PREDICTED COLANIC ACID TRANSPORTER"/>
    <property type="match status" value="1"/>
</dbReference>
<dbReference type="PANTHER" id="PTHR30250:SF26">
    <property type="entry name" value="PSMA PROTEIN"/>
    <property type="match status" value="1"/>
</dbReference>
<evidence type="ECO:0000313" key="7">
    <source>
        <dbReference type="EMBL" id="MBD7916459.1"/>
    </source>
</evidence>
<comment type="subcellular location">
    <subcellularLocation>
        <location evidence="1">Cell membrane</location>
        <topology evidence="1">Multi-pass membrane protein</topology>
    </subcellularLocation>
</comment>
<feature type="non-terminal residue" evidence="7">
    <location>
        <position position="446"/>
    </location>
</feature>
<name>A0ABR8Q7Q4_9CLOT</name>
<keyword evidence="2" id="KW-1003">Cell membrane</keyword>
<keyword evidence="8" id="KW-1185">Reference proteome</keyword>
<dbReference type="Proteomes" id="UP000640335">
    <property type="component" value="Unassembled WGS sequence"/>
</dbReference>
<dbReference type="EMBL" id="JACSQZ010000084">
    <property type="protein sequence ID" value="MBD7916459.1"/>
    <property type="molecule type" value="Genomic_DNA"/>
</dbReference>
<evidence type="ECO:0000256" key="5">
    <source>
        <dbReference type="ARBA" id="ARBA00023136"/>
    </source>
</evidence>
<evidence type="ECO:0000256" key="3">
    <source>
        <dbReference type="ARBA" id="ARBA00022692"/>
    </source>
</evidence>
<gene>
    <name evidence="7" type="ORF">H9660_15045</name>
</gene>
<evidence type="ECO:0008006" key="9">
    <source>
        <dbReference type="Google" id="ProtNLM"/>
    </source>
</evidence>
<feature type="transmembrane region" description="Helical" evidence="6">
    <location>
        <begin position="44"/>
        <end position="69"/>
    </location>
</feature>
<protein>
    <recommendedName>
        <fullName evidence="9">Membrane protein involved in the export of O-antigen and teichoic acid</fullName>
    </recommendedName>
</protein>
<sequence length="446" mass="51405">MRSRAAIKNTIYSLMSYSIIVLIGFIAQRVFLNILGKEYLGIHSLFSNVVTMLAIVELGFGSAVITNLYRPVALNDYKLINNLLSFYKKVYRFMASIVFILGILIMPFIDKIVGETLLNINFKFIFLFYLIDTVSSYLLSYKRSIIYAYQKAYIINIVHTIMIILMNILQVVILIYTSNFYLYLIIKVLCRIGENIIINSIVNKNYSFLDDNSKDNLPSEIKDDILKKVKGLIFHKIGTFVVCGTDNIIISMLPGLGIVWVGLYSNYLLIINQLSSIISQIFSSLTASVGNLVIEEDSKKSYKIFKCILLINSFIYTYAAISMFFISKPFIKLWIGEEYLFKDYVVLALVINFYLNGMRNSYALFKDASGIFYEDRMVPIIESIVNLFISLIAGYFFGIIGVFIGTICSNLVLFLYSFPKYVYKRIFERNMKEYFKELGYYFGLYI</sequence>
<proteinExistence type="predicted"/>
<keyword evidence="5 6" id="KW-0472">Membrane</keyword>
<feature type="transmembrane region" description="Helical" evidence="6">
    <location>
        <begin position="377"/>
        <end position="397"/>
    </location>
</feature>
<organism evidence="7 8">
    <name type="scientific">Clostridium gallinarum</name>
    <dbReference type="NCBI Taxonomy" id="2762246"/>
    <lineage>
        <taxon>Bacteria</taxon>
        <taxon>Bacillati</taxon>
        <taxon>Bacillota</taxon>
        <taxon>Clostridia</taxon>
        <taxon>Eubacteriales</taxon>
        <taxon>Clostridiaceae</taxon>
        <taxon>Clostridium</taxon>
    </lineage>
</organism>
<feature type="transmembrane region" description="Helical" evidence="6">
    <location>
        <begin position="153"/>
        <end position="175"/>
    </location>
</feature>